<protein>
    <submittedName>
        <fullName evidence="3">Uncharacterized protein</fullName>
    </submittedName>
</protein>
<proteinExistence type="predicted"/>
<reference evidence="3 4" key="1">
    <citation type="submission" date="2016-02" db="EMBL/GenBank/DDBJ databases">
        <title>Genome analysis of coral dinoflagellate symbionts highlights evolutionary adaptations to a symbiotic lifestyle.</title>
        <authorList>
            <person name="Aranda M."/>
            <person name="Li Y."/>
            <person name="Liew Y.J."/>
            <person name="Baumgarten S."/>
            <person name="Simakov O."/>
            <person name="Wilson M."/>
            <person name="Piel J."/>
            <person name="Ashoor H."/>
            <person name="Bougouffa S."/>
            <person name="Bajic V.B."/>
            <person name="Ryu T."/>
            <person name="Ravasi T."/>
            <person name="Bayer T."/>
            <person name="Micklem G."/>
            <person name="Kim H."/>
            <person name="Bhak J."/>
            <person name="Lajeunesse T.C."/>
            <person name="Voolstra C.R."/>
        </authorList>
    </citation>
    <scope>NUCLEOTIDE SEQUENCE [LARGE SCALE GENOMIC DNA]</scope>
    <source>
        <strain evidence="3 4">CCMP2467</strain>
    </source>
</reference>
<dbReference type="EMBL" id="LSRX01000148">
    <property type="protein sequence ID" value="OLQ07035.1"/>
    <property type="molecule type" value="Genomic_DNA"/>
</dbReference>
<feature type="transmembrane region" description="Helical" evidence="2">
    <location>
        <begin position="224"/>
        <end position="242"/>
    </location>
</feature>
<evidence type="ECO:0000256" key="2">
    <source>
        <dbReference type="SAM" id="Phobius"/>
    </source>
</evidence>
<sequence>MSRHVLTACGSAQKPVDFGWETGIHIWVGWWMEHIPKRWRTENELAAGMSTAQPLLPKTSIFESLARNPKVSRFISTAAEAKDDPKLQETLEKLKPWVLGALGFARAVVQGYFSLYSFFYDIFVKLPADELKAVIGLVLCFFGGVYVTLIAAVEAFRTMGGQSLYDDLAYVKLELDNAAARREQLSRSLPVRVLVRDRFGPARSCTDMWVLVTHREWSTLLHKALAAVATLGFFASLAPLTVSTSTRSVLSGIAVANQRRQSRVPERVREATVASGVDTTELTDTTPANWGGKAKCLLAVRRCEMWNVGPRMCKRVCSSREDNKAAGVRRADSAAASATPDSLLSNGPETPVHYTPLASLRPCVAHLVANVRDLRCPACRARWPPEAANAFTAACRAHGVEAPQPAPDYDTTFRQYIRVKGIARSPYALGSHPFPAKRTLEAAWFNQGPPDHFAAGNTNSWLFVALNIDVPNGKHEPASDTRLRYRASLANRDPFLAENVLDIGPAPLSRSPNLAPALALPEAGPETPFPWPLLHIPLFLADSANAASEAAWQELSSPMRAGTDASRPPAAADPAWTVREGVHSSLHIDCDTLHGPRGYTAEILCLVLDLDESNASQLLFEDPCTTDRLPFRSRLHNPHQHALSTRAGAEALVHTLQACTQADPSLTLLLVDAAAAYDLIGREAILHAFRTTPSVLPVLPFARMWYAREWCHVWAAGDCSHRIPQAEGGEQGDPLMPAMFSLALQPALRAPQTEVRQGEQALAYLDDIYLSSSARIARLKATKTKVWNSAGILPPAVLAVALTPRSGLVTRHSSWQNVVLLLWVRVPLGTPESVACVQTRPARGDSLPQRTAKRVPSERVHTTRLAIRGWEGESARMSLGGGNSPSTWAVPVRGKDICSGYVRSSARLAVSKAAPAVRPPALRGRPAAVSGETSVATPQRQAIGDDFYVAVVLAIRVPRQAGSERPPPQLLCTRAQQLVREGRPAPAKCRSAGKRRSGRRQDRGVHGNGIWQKSVAGAGEVLRSWLGSATLPVRRLSCTKSSRTCAGSSRRLAAVVLVHWDRGRQAKRRGEDTRSMRPSVQVQQGALVKGRVLFELGRPAKVAGQRQERPPCRKTNKSDSQAAEDGTIVACCAAVCAFQHEEGAEGILRTRRCATGDTGTALLWTSVKNAR</sequence>
<keyword evidence="2" id="KW-1133">Transmembrane helix</keyword>
<feature type="region of interest" description="Disordered" evidence="1">
    <location>
        <begin position="328"/>
        <end position="347"/>
    </location>
</feature>
<accession>A0A1Q9EHY4</accession>
<name>A0A1Q9EHY4_SYMMI</name>
<feature type="region of interest" description="Disordered" evidence="1">
    <location>
        <begin position="982"/>
        <end position="1006"/>
    </location>
</feature>
<keyword evidence="4" id="KW-1185">Reference proteome</keyword>
<dbReference type="OrthoDB" id="431067at2759"/>
<feature type="region of interest" description="Disordered" evidence="1">
    <location>
        <begin position="1099"/>
        <end position="1120"/>
    </location>
</feature>
<evidence type="ECO:0000313" key="4">
    <source>
        <dbReference type="Proteomes" id="UP000186817"/>
    </source>
</evidence>
<keyword evidence="2" id="KW-0812">Transmembrane</keyword>
<organism evidence="3 4">
    <name type="scientific">Symbiodinium microadriaticum</name>
    <name type="common">Dinoflagellate</name>
    <name type="synonym">Zooxanthella microadriatica</name>
    <dbReference type="NCBI Taxonomy" id="2951"/>
    <lineage>
        <taxon>Eukaryota</taxon>
        <taxon>Sar</taxon>
        <taxon>Alveolata</taxon>
        <taxon>Dinophyceae</taxon>
        <taxon>Suessiales</taxon>
        <taxon>Symbiodiniaceae</taxon>
        <taxon>Symbiodinium</taxon>
    </lineage>
</organism>
<comment type="caution">
    <text evidence="3">The sequence shown here is derived from an EMBL/GenBank/DDBJ whole genome shotgun (WGS) entry which is preliminary data.</text>
</comment>
<evidence type="ECO:0000313" key="3">
    <source>
        <dbReference type="EMBL" id="OLQ07035.1"/>
    </source>
</evidence>
<evidence type="ECO:0000256" key="1">
    <source>
        <dbReference type="SAM" id="MobiDB-lite"/>
    </source>
</evidence>
<dbReference type="Proteomes" id="UP000186817">
    <property type="component" value="Unassembled WGS sequence"/>
</dbReference>
<gene>
    <name evidence="3" type="ORF">AK812_SmicGene9653</name>
</gene>
<keyword evidence="2" id="KW-0472">Membrane</keyword>
<feature type="transmembrane region" description="Helical" evidence="2">
    <location>
        <begin position="131"/>
        <end position="153"/>
    </location>
</feature>
<dbReference type="AlphaFoldDB" id="A0A1Q9EHY4"/>
<feature type="transmembrane region" description="Helical" evidence="2">
    <location>
        <begin position="97"/>
        <end position="119"/>
    </location>
</feature>